<feature type="region of interest" description="Disordered" evidence="1">
    <location>
        <begin position="56"/>
        <end position="105"/>
    </location>
</feature>
<dbReference type="PANTHER" id="PTHR33413">
    <property type="entry name" value="EXPRESSED PROTEIN"/>
    <property type="match status" value="1"/>
</dbReference>
<name>A0AAV6I2F6_9ERIC</name>
<evidence type="ECO:0000256" key="1">
    <source>
        <dbReference type="SAM" id="MobiDB-lite"/>
    </source>
</evidence>
<dbReference type="PANTHER" id="PTHR33413:SF33">
    <property type="entry name" value="MEDIATOR OF RNA POLYMERASE II TRANSCRIPTION SUBUNIT 29"/>
    <property type="match status" value="1"/>
</dbReference>
<reference evidence="2" key="1">
    <citation type="submission" date="2020-08" db="EMBL/GenBank/DDBJ databases">
        <title>Plant Genome Project.</title>
        <authorList>
            <person name="Zhang R.-G."/>
        </authorList>
    </citation>
    <scope>NUCLEOTIDE SEQUENCE</scope>
    <source>
        <strain evidence="2">WSP0</strain>
        <tissue evidence="2">Leaf</tissue>
    </source>
</reference>
<dbReference type="InterPro" id="IPR025322">
    <property type="entry name" value="PADRE_dom"/>
</dbReference>
<comment type="caution">
    <text evidence="2">The sequence shown here is derived from an EMBL/GenBank/DDBJ whole genome shotgun (WGS) entry which is preliminary data.</text>
</comment>
<accession>A0AAV6I2F6</accession>
<keyword evidence="3" id="KW-1185">Reference proteome</keyword>
<organism evidence="2 3">
    <name type="scientific">Rhododendron griersonianum</name>
    <dbReference type="NCBI Taxonomy" id="479676"/>
    <lineage>
        <taxon>Eukaryota</taxon>
        <taxon>Viridiplantae</taxon>
        <taxon>Streptophyta</taxon>
        <taxon>Embryophyta</taxon>
        <taxon>Tracheophyta</taxon>
        <taxon>Spermatophyta</taxon>
        <taxon>Magnoliopsida</taxon>
        <taxon>eudicotyledons</taxon>
        <taxon>Gunneridae</taxon>
        <taxon>Pentapetalae</taxon>
        <taxon>asterids</taxon>
        <taxon>Ericales</taxon>
        <taxon>Ericaceae</taxon>
        <taxon>Ericoideae</taxon>
        <taxon>Rhodoreae</taxon>
        <taxon>Rhododendron</taxon>
    </lineage>
</organism>
<sequence length="105" mass="11252">MGNCQAIDNASLVIQHPCGRADKLYSPVSANEVMKMNPGHYVAQLLTTTATATANSAAAASNNQENRNIVSKHDRHRQRPTPSSANPAKSKTWQPSLHSISEATS</sequence>
<evidence type="ECO:0000313" key="2">
    <source>
        <dbReference type="EMBL" id="KAG5522896.1"/>
    </source>
</evidence>
<dbReference type="Pfam" id="PF14009">
    <property type="entry name" value="PADRE"/>
    <property type="match status" value="1"/>
</dbReference>
<gene>
    <name evidence="2" type="ORF">RHGRI_034893</name>
</gene>
<feature type="compositionally biased region" description="Polar residues" evidence="1">
    <location>
        <begin position="80"/>
        <end position="105"/>
    </location>
</feature>
<protein>
    <submittedName>
        <fullName evidence="2">Uncharacterized protein</fullName>
    </submittedName>
</protein>
<dbReference type="AlphaFoldDB" id="A0AAV6I2F6"/>
<evidence type="ECO:0000313" key="3">
    <source>
        <dbReference type="Proteomes" id="UP000823749"/>
    </source>
</evidence>
<dbReference type="EMBL" id="JACTNZ010000012">
    <property type="protein sequence ID" value="KAG5522896.1"/>
    <property type="molecule type" value="Genomic_DNA"/>
</dbReference>
<dbReference type="Proteomes" id="UP000823749">
    <property type="component" value="Chromosome 12"/>
</dbReference>
<proteinExistence type="predicted"/>